<dbReference type="InterPro" id="IPR009057">
    <property type="entry name" value="Homeodomain-like_sf"/>
</dbReference>
<dbReference type="OrthoDB" id="9804019at2"/>
<keyword evidence="3" id="KW-1185">Reference proteome</keyword>
<dbReference type="Pfam" id="PF02954">
    <property type="entry name" value="HTH_8"/>
    <property type="match status" value="1"/>
</dbReference>
<gene>
    <name evidence="2" type="ORF">B4923_01510</name>
</gene>
<dbReference type="Proteomes" id="UP000245138">
    <property type="component" value="Unassembled WGS sequence"/>
</dbReference>
<proteinExistence type="predicted"/>
<feature type="domain" description="DNA binding HTH" evidence="1">
    <location>
        <begin position="38"/>
        <end position="73"/>
    </location>
</feature>
<accession>A0A2U1U2F1</accession>
<dbReference type="SUPFAM" id="SSF46689">
    <property type="entry name" value="Homeodomain-like"/>
    <property type="match status" value="1"/>
</dbReference>
<dbReference type="GO" id="GO:0043565">
    <property type="term" value="F:sequence-specific DNA binding"/>
    <property type="evidence" value="ECO:0007669"/>
    <property type="project" value="InterPro"/>
</dbReference>
<dbReference type="AlphaFoldDB" id="A0A2U1U2F1"/>
<dbReference type="PRINTS" id="PR01590">
    <property type="entry name" value="HTHFIS"/>
</dbReference>
<organism evidence="2 3">
    <name type="scientific">Brenneria roseae subsp. americana</name>
    <dbReference type="NCBI Taxonomy" id="1508507"/>
    <lineage>
        <taxon>Bacteria</taxon>
        <taxon>Pseudomonadati</taxon>
        <taxon>Pseudomonadota</taxon>
        <taxon>Gammaproteobacteria</taxon>
        <taxon>Enterobacterales</taxon>
        <taxon>Pectobacteriaceae</taxon>
        <taxon>Brenneria</taxon>
    </lineage>
</organism>
<sequence>MDNTKPAGIGTALPATLPHISMSVMDTPSGCDPSDEIRHRIIAALEKSGWVKAKAARLLNLTPRQLYYAMQKLQIAVKKF</sequence>
<dbReference type="RefSeq" id="WP_109052579.1">
    <property type="nucleotide sequence ID" value="NZ_QDKJ01000001.1"/>
</dbReference>
<evidence type="ECO:0000313" key="3">
    <source>
        <dbReference type="Proteomes" id="UP000245138"/>
    </source>
</evidence>
<protein>
    <recommendedName>
        <fullName evidence="1">DNA binding HTH domain-containing protein</fullName>
    </recommendedName>
</protein>
<dbReference type="Gene3D" id="1.10.10.60">
    <property type="entry name" value="Homeodomain-like"/>
    <property type="match status" value="1"/>
</dbReference>
<reference evidence="2 3" key="1">
    <citation type="submission" date="2018-04" db="EMBL/GenBank/DDBJ databases">
        <title>Brenneria corticis sp.nov.</title>
        <authorList>
            <person name="Li Y."/>
        </authorList>
    </citation>
    <scope>NUCLEOTIDE SEQUENCE [LARGE SCALE GENOMIC DNA]</scope>
    <source>
        <strain evidence="2 3">LMG 27715</strain>
    </source>
</reference>
<evidence type="ECO:0000313" key="2">
    <source>
        <dbReference type="EMBL" id="PWC15817.1"/>
    </source>
</evidence>
<comment type="caution">
    <text evidence="2">The sequence shown here is derived from an EMBL/GenBank/DDBJ whole genome shotgun (WGS) entry which is preliminary data.</text>
</comment>
<evidence type="ECO:0000259" key="1">
    <source>
        <dbReference type="Pfam" id="PF02954"/>
    </source>
</evidence>
<dbReference type="InterPro" id="IPR002197">
    <property type="entry name" value="HTH_Fis"/>
</dbReference>
<name>A0A2U1U2F1_9GAMM</name>
<dbReference type="EMBL" id="QDKJ01000001">
    <property type="protein sequence ID" value="PWC15817.1"/>
    <property type="molecule type" value="Genomic_DNA"/>
</dbReference>